<dbReference type="GO" id="GO:0046429">
    <property type="term" value="F:4-hydroxy-3-methylbut-2-en-1-yl diphosphate synthase activity (ferredoxin)"/>
    <property type="evidence" value="ECO:0007669"/>
    <property type="project" value="UniProtKB-UniRule"/>
</dbReference>
<dbReference type="GO" id="GO:0005506">
    <property type="term" value="F:iron ion binding"/>
    <property type="evidence" value="ECO:0007669"/>
    <property type="project" value="InterPro"/>
</dbReference>
<dbReference type="Gene3D" id="3.30.413.10">
    <property type="entry name" value="Sulfite Reductase Hemoprotein, domain 1"/>
    <property type="match status" value="1"/>
</dbReference>
<protein>
    <recommendedName>
        <fullName evidence="7">4-hydroxy-3-methylbut-2-en-1-yl diphosphate synthase (flavodoxin)</fullName>
        <ecNumber evidence="7">1.17.7.3</ecNumber>
    </recommendedName>
    <alternativeName>
        <fullName evidence="7">1-hydroxy-2-methyl-2-(E)-butenyl 4-diphosphate synthase</fullName>
    </alternativeName>
</protein>
<evidence type="ECO:0000259" key="9">
    <source>
        <dbReference type="Pfam" id="PF26540"/>
    </source>
</evidence>
<comment type="catalytic activity">
    <reaction evidence="7">
        <text>(2E)-4-hydroxy-3-methylbut-2-enyl diphosphate + oxidized [flavodoxin] + H2O + 2 H(+) = 2-C-methyl-D-erythritol 2,4-cyclic diphosphate + reduced [flavodoxin]</text>
        <dbReference type="Rhea" id="RHEA:43604"/>
        <dbReference type="Rhea" id="RHEA-COMP:10622"/>
        <dbReference type="Rhea" id="RHEA-COMP:10623"/>
        <dbReference type="ChEBI" id="CHEBI:15377"/>
        <dbReference type="ChEBI" id="CHEBI:15378"/>
        <dbReference type="ChEBI" id="CHEBI:57618"/>
        <dbReference type="ChEBI" id="CHEBI:58210"/>
        <dbReference type="ChEBI" id="CHEBI:58483"/>
        <dbReference type="ChEBI" id="CHEBI:128753"/>
        <dbReference type="EC" id="1.17.7.3"/>
    </reaction>
</comment>
<gene>
    <name evidence="7" type="primary">ispG</name>
    <name evidence="10" type="ORF">SAMN05216289_10121</name>
</gene>
<reference evidence="10 11" key="1">
    <citation type="submission" date="2016-10" db="EMBL/GenBank/DDBJ databases">
        <authorList>
            <person name="de Groot N.N."/>
        </authorList>
    </citation>
    <scope>NUCLEOTIDE SEQUENCE [LARGE SCALE GENOMIC DNA]</scope>
    <source>
        <strain evidence="10 11">CGMCC 1.7659</strain>
    </source>
</reference>
<feature type="binding site" evidence="7">
    <location>
        <position position="349"/>
    </location>
    <ligand>
        <name>[4Fe-4S] cluster</name>
        <dbReference type="ChEBI" id="CHEBI:49883"/>
    </ligand>
</feature>
<feature type="domain" description="IspG TIM-barrel" evidence="8">
    <location>
        <begin position="17"/>
        <end position="284"/>
    </location>
</feature>
<comment type="pathway">
    <text evidence="7">Isoprenoid biosynthesis; isopentenyl diphosphate biosynthesis via DXP pathway; isopentenyl diphosphate from 1-deoxy-D-xylulose 5-phosphate: step 5/6.</text>
</comment>
<evidence type="ECO:0000256" key="2">
    <source>
        <dbReference type="ARBA" id="ARBA00022723"/>
    </source>
</evidence>
<comment type="cofactor">
    <cofactor evidence="7">
        <name>[4Fe-4S] cluster</name>
        <dbReference type="ChEBI" id="CHEBI:49883"/>
    </cofactor>
    <text evidence="7">Binds 1 [4Fe-4S] cluster.</text>
</comment>
<keyword evidence="3 7" id="KW-0560">Oxidoreductase</keyword>
<dbReference type="Pfam" id="PF04551">
    <property type="entry name" value="GcpE"/>
    <property type="match status" value="1"/>
</dbReference>
<keyword evidence="6 7" id="KW-0414">Isoprene biosynthesis</keyword>
<evidence type="ECO:0000256" key="3">
    <source>
        <dbReference type="ARBA" id="ARBA00023002"/>
    </source>
</evidence>
<dbReference type="GO" id="GO:0051539">
    <property type="term" value="F:4 iron, 4 sulfur cluster binding"/>
    <property type="evidence" value="ECO:0007669"/>
    <property type="project" value="UniProtKB-UniRule"/>
</dbReference>
<dbReference type="InterPro" id="IPR004588">
    <property type="entry name" value="IspG_bac-typ"/>
</dbReference>
<dbReference type="PANTHER" id="PTHR30454:SF0">
    <property type="entry name" value="4-HYDROXY-3-METHYLBUT-2-EN-1-YL DIPHOSPHATE SYNTHASE (FERREDOXIN), CHLOROPLASTIC"/>
    <property type="match status" value="1"/>
</dbReference>
<dbReference type="InterPro" id="IPR058578">
    <property type="entry name" value="IspG_TIM"/>
</dbReference>
<dbReference type="RefSeq" id="WP_092403862.1">
    <property type="nucleotide sequence ID" value="NZ_FOVF01000001.1"/>
</dbReference>
<evidence type="ECO:0000259" key="8">
    <source>
        <dbReference type="Pfam" id="PF04551"/>
    </source>
</evidence>
<accession>A0A1I4V1I4</accession>
<dbReference type="EMBL" id="FOVF01000001">
    <property type="protein sequence ID" value="SFM94985.1"/>
    <property type="molecule type" value="Genomic_DNA"/>
</dbReference>
<dbReference type="NCBIfam" id="NF001540">
    <property type="entry name" value="PRK00366.1"/>
    <property type="match status" value="1"/>
</dbReference>
<comment type="similarity">
    <text evidence="7">Belongs to the IspG family.</text>
</comment>
<dbReference type="Gene3D" id="3.20.20.20">
    <property type="entry name" value="Dihydropteroate synthase-like"/>
    <property type="match status" value="1"/>
</dbReference>
<dbReference type="STRING" id="578942.SAMN05216289_10121"/>
<dbReference type="GO" id="GO:0016114">
    <property type="term" value="P:terpenoid biosynthetic process"/>
    <property type="evidence" value="ECO:0007669"/>
    <property type="project" value="InterPro"/>
</dbReference>
<evidence type="ECO:0000313" key="11">
    <source>
        <dbReference type="Proteomes" id="UP000198575"/>
    </source>
</evidence>
<feature type="domain" description="IspG C-terminal" evidence="9">
    <location>
        <begin position="300"/>
        <end position="401"/>
    </location>
</feature>
<dbReference type="UniPathway" id="UPA00056">
    <property type="reaction ID" value="UER00096"/>
</dbReference>
<keyword evidence="4 7" id="KW-0408">Iron</keyword>
<dbReference type="FunFam" id="3.30.413.10:FF:000012">
    <property type="entry name" value="4-hydroxy-3-methylbut-2-en-1-yl diphosphate synthase (flavodoxin)"/>
    <property type="match status" value="1"/>
</dbReference>
<dbReference type="GO" id="GO:0019288">
    <property type="term" value="P:isopentenyl diphosphate biosynthetic process, methylerythritol 4-phosphate pathway"/>
    <property type="evidence" value="ECO:0007669"/>
    <property type="project" value="UniProtKB-UniRule"/>
</dbReference>
<evidence type="ECO:0000256" key="6">
    <source>
        <dbReference type="ARBA" id="ARBA00023229"/>
    </source>
</evidence>
<dbReference type="Pfam" id="PF26540">
    <property type="entry name" value="GcpE_C"/>
    <property type="match status" value="1"/>
</dbReference>
<dbReference type="InterPro" id="IPR011005">
    <property type="entry name" value="Dihydropteroate_synth-like_sf"/>
</dbReference>
<dbReference type="EC" id="1.17.7.3" evidence="7"/>
<feature type="binding site" evidence="7">
    <location>
        <position position="306"/>
    </location>
    <ligand>
        <name>[4Fe-4S] cluster</name>
        <dbReference type="ChEBI" id="CHEBI:49883"/>
    </ligand>
</feature>
<evidence type="ECO:0000256" key="4">
    <source>
        <dbReference type="ARBA" id="ARBA00023004"/>
    </source>
</evidence>
<evidence type="ECO:0000313" key="10">
    <source>
        <dbReference type="EMBL" id="SFM94985.1"/>
    </source>
</evidence>
<sequence length="414" mass="44300">MTNLPDSAHQRRASIGVRVGQTVVGNGAPVVVQSMTNTDTADIVATARQVAELARSGSEFVRLTVNNAESAAAVPRIVDRLAMMGVQVPLIGDFHYNGHQLLADEPAAAEALAKYRINPGNVGFGRKKDTQFSSIIETALRNRKPVRIGANWGSLDQNMVATLMDENHARENPWDAARVAREALIRSALDSAARAEELGMSRDQIILSCKVSGVQELIAVYRDLAARCDYALHLGLTEAGMGSKGIVASAAALGVLLQEGIGDTIRISLTPEPGESRTREVIVAQELLQTMGLRAFTPMVTACPGCGRTTSTLFQELAQSVQAHVREKMPEWRIKYDGVENMTLAVMGCIVNGPGESKHADIGISLPGTGESPAAPVFIDGQKAMTLRGETIAVDFIAVVEDYVARTYRSRGPA</sequence>
<keyword evidence="2 7" id="KW-0479">Metal-binding</keyword>
<dbReference type="OrthoDB" id="9803214at2"/>
<keyword evidence="5 7" id="KW-0411">Iron-sulfur</keyword>
<feature type="binding site" evidence="7">
    <location>
        <position position="303"/>
    </location>
    <ligand>
        <name>[4Fe-4S] cluster</name>
        <dbReference type="ChEBI" id="CHEBI:49883"/>
    </ligand>
</feature>
<dbReference type="InterPro" id="IPR058579">
    <property type="entry name" value="IspG_C"/>
</dbReference>
<dbReference type="InterPro" id="IPR045854">
    <property type="entry name" value="NO2/SO3_Rdtase_4Fe4S_sf"/>
</dbReference>
<dbReference type="InterPro" id="IPR016425">
    <property type="entry name" value="IspG_bac"/>
</dbReference>
<organism evidence="10 11">
    <name type="scientific">Dokdonella immobilis</name>
    <dbReference type="NCBI Taxonomy" id="578942"/>
    <lineage>
        <taxon>Bacteria</taxon>
        <taxon>Pseudomonadati</taxon>
        <taxon>Pseudomonadota</taxon>
        <taxon>Gammaproteobacteria</taxon>
        <taxon>Lysobacterales</taxon>
        <taxon>Rhodanobacteraceae</taxon>
        <taxon>Dokdonella</taxon>
    </lineage>
</organism>
<evidence type="ECO:0000256" key="1">
    <source>
        <dbReference type="ARBA" id="ARBA00022485"/>
    </source>
</evidence>
<dbReference type="PIRSF" id="PIRSF004640">
    <property type="entry name" value="IspG"/>
    <property type="match status" value="1"/>
</dbReference>
<dbReference type="NCBIfam" id="TIGR00612">
    <property type="entry name" value="ispG_gcpE"/>
    <property type="match status" value="1"/>
</dbReference>
<proteinExistence type="inferred from homology"/>
<dbReference type="AlphaFoldDB" id="A0A1I4V1I4"/>
<keyword evidence="1 7" id="KW-0004">4Fe-4S</keyword>
<comment type="function">
    <text evidence="7">Converts 2C-methyl-D-erythritol 2,4-cyclodiphosphate (ME-2,4cPP) into 1-hydroxy-2-methyl-2-(E)-butenyl 4-diphosphate.</text>
</comment>
<dbReference type="HAMAP" id="MF_00159">
    <property type="entry name" value="IspG"/>
    <property type="match status" value="1"/>
</dbReference>
<dbReference type="SUPFAM" id="SSF56014">
    <property type="entry name" value="Nitrite and sulphite reductase 4Fe-4S domain-like"/>
    <property type="match status" value="1"/>
</dbReference>
<dbReference type="Proteomes" id="UP000198575">
    <property type="component" value="Unassembled WGS sequence"/>
</dbReference>
<keyword evidence="11" id="KW-1185">Reference proteome</keyword>
<evidence type="ECO:0000256" key="5">
    <source>
        <dbReference type="ARBA" id="ARBA00023014"/>
    </source>
</evidence>
<evidence type="ECO:0000256" key="7">
    <source>
        <dbReference type="HAMAP-Rule" id="MF_00159"/>
    </source>
</evidence>
<dbReference type="PANTHER" id="PTHR30454">
    <property type="entry name" value="4-HYDROXY-3-METHYLBUT-2-EN-1-YL DIPHOSPHATE SYNTHASE"/>
    <property type="match status" value="1"/>
</dbReference>
<dbReference type="GO" id="GO:0141197">
    <property type="term" value="F:4-hydroxy-3-methylbut-2-enyl-diphosphate synthase activity (flavodoxin)"/>
    <property type="evidence" value="ECO:0007669"/>
    <property type="project" value="UniProtKB-EC"/>
</dbReference>
<feature type="binding site" evidence="7">
    <location>
        <position position="356"/>
    </location>
    <ligand>
        <name>[4Fe-4S] cluster</name>
        <dbReference type="ChEBI" id="CHEBI:49883"/>
    </ligand>
</feature>
<name>A0A1I4V1I4_9GAMM</name>